<evidence type="ECO:0000313" key="2">
    <source>
        <dbReference type="Proteomes" id="UP000012371"/>
    </source>
</evidence>
<dbReference type="Proteomes" id="UP000012371">
    <property type="component" value="Unassembled WGS sequence"/>
</dbReference>
<proteinExistence type="predicted"/>
<keyword evidence="2" id="KW-1185">Reference proteome</keyword>
<dbReference type="EMBL" id="AOGW02000008">
    <property type="protein sequence ID" value="EMY62373.1"/>
    <property type="molecule type" value="Genomic_DNA"/>
</dbReference>
<gene>
    <name evidence="1" type="ORF">LEP1GSC203_2207</name>
</gene>
<name>N1VV89_9LEPT</name>
<comment type="caution">
    <text evidence="1">The sequence shown here is derived from an EMBL/GenBank/DDBJ whole genome shotgun (WGS) entry which is preliminary data.</text>
</comment>
<protein>
    <submittedName>
        <fullName evidence="1">Uncharacterized protein</fullName>
    </submittedName>
</protein>
<dbReference type="AlphaFoldDB" id="N1VV89"/>
<reference evidence="1" key="1">
    <citation type="submission" date="2013-03" db="EMBL/GenBank/DDBJ databases">
        <authorList>
            <person name="Harkins D.M."/>
            <person name="Durkin A.S."/>
            <person name="Brinkac L.M."/>
            <person name="Haft D.H."/>
            <person name="Selengut J.D."/>
            <person name="Sanka R."/>
            <person name="DePew J."/>
            <person name="Purushe J."/>
            <person name="Hartskeerl R.A."/>
            <person name="Ahmed A."/>
            <person name="van der Linden H."/>
            <person name="Goris M.G.A."/>
            <person name="Vinetz J.M."/>
            <person name="Sutton G.G."/>
            <person name="Nierman W.C."/>
            <person name="Fouts D.E."/>
        </authorList>
    </citation>
    <scope>NUCLEOTIDE SEQUENCE [LARGE SCALE GENOMIC DNA]</scope>
    <source>
        <strain evidence="1">LT 11-33</strain>
    </source>
</reference>
<sequence>MVPDLSLANKKTPPPYNHAIKLFQFRNQNRQSFIVCF</sequence>
<evidence type="ECO:0000313" key="1">
    <source>
        <dbReference type="EMBL" id="EMY62373.1"/>
    </source>
</evidence>
<organism evidence="1 2">
    <name type="scientific">Leptospira terpstrae serovar Hualin str. LT 11-33 = ATCC 700639</name>
    <dbReference type="NCBI Taxonomy" id="1257025"/>
    <lineage>
        <taxon>Bacteria</taxon>
        <taxon>Pseudomonadati</taxon>
        <taxon>Spirochaetota</taxon>
        <taxon>Spirochaetia</taxon>
        <taxon>Leptospirales</taxon>
        <taxon>Leptospiraceae</taxon>
        <taxon>Leptospira</taxon>
    </lineage>
</organism>
<accession>N1VV89</accession>